<feature type="domain" description="HTH myb-type" evidence="3">
    <location>
        <begin position="9"/>
        <end position="63"/>
    </location>
</feature>
<feature type="region of interest" description="Disordered" evidence="1">
    <location>
        <begin position="352"/>
        <end position="382"/>
    </location>
</feature>
<dbReference type="SUPFAM" id="SSF46689">
    <property type="entry name" value="Homeodomain-like"/>
    <property type="match status" value="1"/>
</dbReference>
<feature type="compositionally biased region" description="Acidic residues" evidence="1">
    <location>
        <begin position="225"/>
        <end position="242"/>
    </location>
</feature>
<dbReference type="GO" id="GO:0000981">
    <property type="term" value="F:DNA-binding transcription factor activity, RNA polymerase II-specific"/>
    <property type="evidence" value="ECO:0007669"/>
    <property type="project" value="TreeGrafter"/>
</dbReference>
<sequence>MGRWRRHLDPNIRKDAWSAEEDALLQRLYEELGTAWSCISKQIANRTPQQCRGRWCILSGLGKNKMPSPAAPQTPHPERGRPRKSTGAVAVAAFPSARHAQQQPPQQQPAGQACPSSSTRRGAVTELPALPASACAPGLCEAPTVQQARRTRAAARVSAAAGLESLSAGDGEEPGAAAGGALAPATQPRLARQRTRLGVGRQAEGDAVAEKLAEQEDRGQQHGPEEDEEQPAPSGTEDETESQEVHDESDGQEDGVDGNARARRGRLVLGRRLVSFRTGPRTTARRPSSRLTATATMIASPGARAASGAARSAANRVSAAAAAVALLSPPRGALALALCDDDEEEAMLSGLLDDEDDLPPPPLREAPPTAANAQRSQAEAGNDQVLHTPTADEQPLRAQQPPTEPSADAVVAVAVEDAAADRLCDGSAAGLATGPATAPCRGGHRRAASQPESRVSNRTASGVSLWAAEADAEVLDDTSTRKTRSGRVYHLPSTSSTTTSVCGSQRRRNRPSPAGPPDTAATSTKDEAPSVTPTADTALPASDAAAAAAGAGPSTAAVLGAPPTTAIRAPRQPAAHLSGGQAVASPRPMLSEDEGDAAEVPPDAAVHAAEQQAHAPAPAPLPALEAAGVAPELLQNLNSPPPLQVVGRLLTAGSSRSSFGLPEALLGADGVGGAAVAGHAASPGVDLPAADWNVVGSPPTSSLLALLQAGLLQTPTGTPGASPGPSILNAPVPQDMPQITPGVSNQWSDVQAVSWSEWRNINAGFGVLSRAPGLACGSAAGTPDNTRTLARTGSVAEGTRGVGFTPRRDMFVRPQGCQGAAAAGGSPRPPPLHVGPSGSADCDADSEGHGGTRSLLTSPSGSVSRVRRSAHRRASADEAVLDREMRLRLATAGHDLGVAAAAGAVAGPSRPNSARGHPGLSPSAGLRTSPAVARTTCELVQEAALPDFCSPSKRQRMATSEPGNVAVPPLQQQQQAGPGHTSIAVPPLGGLSSTGAFGARLPPAPRFGTSMPGSIFGAAGKQAGLLDNLTNGNRCGRDGAAAPMSLLARLQAVEQAMSGAATASATQAPASSNLPAGLLRALEGTSPHPTMAPPLTAPMPVLRPLPPVPFVPIPPGLARALMPPPSSRARPASGGHAPVPAHAQLSQPGASGSTTVPIACAAGVSPTFSTPVMAPEVAGQAAPHGCSAGVSGVGLGALPCFAGGLPKAPAGLPPLMLPKLPSADAAGGRQHGMASFFPVLSLASQQQLKADKENVAAHQLQQ</sequence>
<dbReference type="PANTHER" id="PTHR45614">
    <property type="entry name" value="MYB PROTEIN-RELATED"/>
    <property type="match status" value="1"/>
</dbReference>
<feature type="compositionally biased region" description="Basic and acidic residues" evidence="1">
    <location>
        <begin position="208"/>
        <end position="224"/>
    </location>
</feature>
<gene>
    <name evidence="4" type="ORF">HXX76_004607</name>
</gene>
<feature type="region of interest" description="Disordered" evidence="1">
    <location>
        <begin position="432"/>
        <end position="536"/>
    </location>
</feature>
<dbReference type="EMBL" id="JAEHOC010000008">
    <property type="protein sequence ID" value="KAG2439246.1"/>
    <property type="molecule type" value="Genomic_DNA"/>
</dbReference>
<dbReference type="GO" id="GO:0000978">
    <property type="term" value="F:RNA polymerase II cis-regulatory region sequence-specific DNA binding"/>
    <property type="evidence" value="ECO:0007669"/>
    <property type="project" value="TreeGrafter"/>
</dbReference>
<dbReference type="InterPro" id="IPR001005">
    <property type="entry name" value="SANT/Myb"/>
</dbReference>
<dbReference type="OrthoDB" id="544267at2759"/>
<dbReference type="Pfam" id="PF13921">
    <property type="entry name" value="Myb_DNA-bind_6"/>
    <property type="match status" value="1"/>
</dbReference>
<feature type="domain" description="Myb-like" evidence="2">
    <location>
        <begin position="9"/>
        <end position="55"/>
    </location>
</feature>
<dbReference type="GO" id="GO:0005634">
    <property type="term" value="C:nucleus"/>
    <property type="evidence" value="ECO:0007669"/>
    <property type="project" value="TreeGrafter"/>
</dbReference>
<feature type="region of interest" description="Disordered" evidence="1">
    <location>
        <begin position="166"/>
        <end position="264"/>
    </location>
</feature>
<dbReference type="Gene3D" id="1.10.10.60">
    <property type="entry name" value="Homeodomain-like"/>
    <property type="match status" value="1"/>
</dbReference>
<feature type="compositionally biased region" description="Polar residues" evidence="1">
    <location>
        <begin position="450"/>
        <end position="462"/>
    </location>
</feature>
<dbReference type="SMART" id="SM00717">
    <property type="entry name" value="SANT"/>
    <property type="match status" value="1"/>
</dbReference>
<feature type="compositionally biased region" description="Low complexity" evidence="1">
    <location>
        <begin position="95"/>
        <end position="118"/>
    </location>
</feature>
<evidence type="ECO:0000256" key="1">
    <source>
        <dbReference type="SAM" id="MobiDB-lite"/>
    </source>
</evidence>
<name>A0A835T882_CHLIN</name>
<feature type="compositionally biased region" description="Low complexity" evidence="1">
    <location>
        <begin position="1122"/>
        <end position="1133"/>
    </location>
</feature>
<feature type="region of interest" description="Disordered" evidence="1">
    <location>
        <begin position="571"/>
        <end position="601"/>
    </location>
</feature>
<dbReference type="InterPro" id="IPR009057">
    <property type="entry name" value="Homeodomain-like_sf"/>
</dbReference>
<organism evidence="4 5">
    <name type="scientific">Chlamydomonas incerta</name>
    <dbReference type="NCBI Taxonomy" id="51695"/>
    <lineage>
        <taxon>Eukaryota</taxon>
        <taxon>Viridiplantae</taxon>
        <taxon>Chlorophyta</taxon>
        <taxon>core chlorophytes</taxon>
        <taxon>Chlorophyceae</taxon>
        <taxon>CS clade</taxon>
        <taxon>Chlamydomonadales</taxon>
        <taxon>Chlamydomonadaceae</taxon>
        <taxon>Chlamydomonas</taxon>
    </lineage>
</organism>
<dbReference type="PROSITE" id="PS50090">
    <property type="entry name" value="MYB_LIKE"/>
    <property type="match status" value="1"/>
</dbReference>
<feature type="region of interest" description="Disordered" evidence="1">
    <location>
        <begin position="906"/>
        <end position="927"/>
    </location>
</feature>
<dbReference type="InterPro" id="IPR050560">
    <property type="entry name" value="MYB_TF"/>
</dbReference>
<dbReference type="InterPro" id="IPR017930">
    <property type="entry name" value="Myb_dom"/>
</dbReference>
<dbReference type="AlphaFoldDB" id="A0A835T882"/>
<feature type="compositionally biased region" description="Low complexity" evidence="1">
    <location>
        <begin position="166"/>
        <end position="185"/>
    </location>
</feature>
<feature type="compositionally biased region" description="Low complexity" evidence="1">
    <location>
        <begin position="815"/>
        <end position="826"/>
    </location>
</feature>
<evidence type="ECO:0008006" key="6">
    <source>
        <dbReference type="Google" id="ProtNLM"/>
    </source>
</evidence>
<dbReference type="PROSITE" id="PS51294">
    <property type="entry name" value="HTH_MYB"/>
    <property type="match status" value="1"/>
</dbReference>
<dbReference type="Proteomes" id="UP000650467">
    <property type="component" value="Unassembled WGS sequence"/>
</dbReference>
<proteinExistence type="predicted"/>
<dbReference type="PANTHER" id="PTHR45614:SF51">
    <property type="entry name" value="MYB-LIKE DNA-BINDING PROTEIN BAS1"/>
    <property type="match status" value="1"/>
</dbReference>
<feature type="region of interest" description="Disordered" evidence="1">
    <location>
        <begin position="779"/>
        <end position="877"/>
    </location>
</feature>
<accession>A0A835T882</accession>
<dbReference type="CDD" id="cd00167">
    <property type="entry name" value="SANT"/>
    <property type="match status" value="1"/>
</dbReference>
<evidence type="ECO:0000259" key="3">
    <source>
        <dbReference type="PROSITE" id="PS51294"/>
    </source>
</evidence>
<comment type="caution">
    <text evidence="4">The sequence shown here is derived from an EMBL/GenBank/DDBJ whole genome shotgun (WGS) entry which is preliminary data.</text>
</comment>
<protein>
    <recommendedName>
        <fullName evidence="6">Myb-like domain-containing protein</fullName>
    </recommendedName>
</protein>
<feature type="region of interest" description="Disordered" evidence="1">
    <location>
        <begin position="62"/>
        <end position="121"/>
    </location>
</feature>
<keyword evidence="5" id="KW-1185">Reference proteome</keyword>
<evidence type="ECO:0000313" key="5">
    <source>
        <dbReference type="Proteomes" id="UP000650467"/>
    </source>
</evidence>
<feature type="region of interest" description="Disordered" evidence="1">
    <location>
        <begin position="1122"/>
        <end position="1152"/>
    </location>
</feature>
<evidence type="ECO:0000259" key="2">
    <source>
        <dbReference type="PROSITE" id="PS50090"/>
    </source>
</evidence>
<evidence type="ECO:0000313" key="4">
    <source>
        <dbReference type="EMBL" id="KAG2439246.1"/>
    </source>
</evidence>
<reference evidence="4" key="1">
    <citation type="journal article" date="2020" name="bioRxiv">
        <title>Comparative genomics of Chlamydomonas.</title>
        <authorList>
            <person name="Craig R.J."/>
            <person name="Hasan A.R."/>
            <person name="Ness R.W."/>
            <person name="Keightley P.D."/>
        </authorList>
    </citation>
    <scope>NUCLEOTIDE SEQUENCE</scope>
    <source>
        <strain evidence="4">SAG 7.73</strain>
    </source>
</reference>